<evidence type="ECO:0000256" key="5">
    <source>
        <dbReference type="ARBA" id="ARBA00023136"/>
    </source>
</evidence>
<comment type="similarity">
    <text evidence="6">Belongs to the ABC-4 integral membrane protein family.</text>
</comment>
<dbReference type="KEGG" id="hmp:K6T50_04755"/>
<feature type="region of interest" description="Disordered" evidence="7">
    <location>
        <begin position="332"/>
        <end position="359"/>
    </location>
</feature>
<evidence type="ECO:0000256" key="3">
    <source>
        <dbReference type="ARBA" id="ARBA00022692"/>
    </source>
</evidence>
<dbReference type="GO" id="GO:0005886">
    <property type="term" value="C:plasma membrane"/>
    <property type="evidence" value="ECO:0007669"/>
    <property type="project" value="UniProtKB-SubCell"/>
</dbReference>
<feature type="transmembrane region" description="Helical" evidence="8">
    <location>
        <begin position="945"/>
        <end position="967"/>
    </location>
</feature>
<keyword evidence="5 8" id="KW-0472">Membrane</keyword>
<dbReference type="RefSeq" id="WP_222608255.1">
    <property type="nucleotide sequence ID" value="NZ_CP081958.1"/>
</dbReference>
<evidence type="ECO:0000256" key="8">
    <source>
        <dbReference type="SAM" id="Phobius"/>
    </source>
</evidence>
<accession>A0A8T8WF33</accession>
<protein>
    <submittedName>
        <fullName evidence="10">FtsX-like permease family protein</fullName>
    </submittedName>
</protein>
<feature type="transmembrane region" description="Helical" evidence="8">
    <location>
        <begin position="987"/>
        <end position="1012"/>
    </location>
</feature>
<dbReference type="GeneID" id="67177427"/>
<evidence type="ECO:0000256" key="1">
    <source>
        <dbReference type="ARBA" id="ARBA00004651"/>
    </source>
</evidence>
<dbReference type="PANTHER" id="PTHR30572">
    <property type="entry name" value="MEMBRANE COMPONENT OF TRANSPORTER-RELATED"/>
    <property type="match status" value="1"/>
</dbReference>
<keyword evidence="3 8" id="KW-0812">Transmembrane</keyword>
<gene>
    <name evidence="10" type="ORF">K6T50_04755</name>
</gene>
<evidence type="ECO:0000256" key="6">
    <source>
        <dbReference type="ARBA" id="ARBA00038076"/>
    </source>
</evidence>
<keyword evidence="4 8" id="KW-1133">Transmembrane helix</keyword>
<name>A0A8T8WF33_9EURY</name>
<reference evidence="10 11" key="1">
    <citation type="journal article" date="2021" name="Int. J. Syst. Evol. Microbiol.">
        <title>Halobaculum halophilum sp. nov. and Halobaculum salinum sp. nov., isolated from salt lake and saline soil.</title>
        <authorList>
            <person name="Cui H.L."/>
            <person name="Shi X.W."/>
            <person name="Yin X.M."/>
            <person name="Yang X.Y."/>
            <person name="Hou J."/>
            <person name="Zhu L."/>
        </authorList>
    </citation>
    <scope>NUCLEOTIDE SEQUENCE [LARGE SCALE GENOMIC DNA]</scope>
    <source>
        <strain evidence="10 11">NBRC 109044</strain>
    </source>
</reference>
<dbReference type="Pfam" id="PF02687">
    <property type="entry name" value="FtsX"/>
    <property type="match status" value="2"/>
</dbReference>
<feature type="transmembrane region" description="Helical" evidence="8">
    <location>
        <begin position="302"/>
        <end position="325"/>
    </location>
</feature>
<dbReference type="Proteomes" id="UP000826254">
    <property type="component" value="Chromosome"/>
</dbReference>
<dbReference type="InterPro" id="IPR013783">
    <property type="entry name" value="Ig-like_fold"/>
</dbReference>
<organism evidence="10 11">
    <name type="scientific">Halobaculum magnesiiphilum</name>
    <dbReference type="NCBI Taxonomy" id="1017351"/>
    <lineage>
        <taxon>Archaea</taxon>
        <taxon>Methanobacteriati</taxon>
        <taxon>Methanobacteriota</taxon>
        <taxon>Stenosarchaea group</taxon>
        <taxon>Halobacteria</taxon>
        <taxon>Halobacteriales</taxon>
        <taxon>Haloferacaceae</taxon>
        <taxon>Halobaculum</taxon>
    </lineage>
</organism>
<dbReference type="GO" id="GO:0022857">
    <property type="term" value="F:transmembrane transporter activity"/>
    <property type="evidence" value="ECO:0007669"/>
    <property type="project" value="TreeGrafter"/>
</dbReference>
<feature type="compositionally biased region" description="Basic and acidic residues" evidence="7">
    <location>
        <begin position="340"/>
        <end position="349"/>
    </location>
</feature>
<keyword evidence="2" id="KW-1003">Cell membrane</keyword>
<dbReference type="PANTHER" id="PTHR30572:SF4">
    <property type="entry name" value="ABC TRANSPORTER PERMEASE YTRF"/>
    <property type="match status" value="1"/>
</dbReference>
<evidence type="ECO:0000256" key="4">
    <source>
        <dbReference type="ARBA" id="ARBA00022989"/>
    </source>
</evidence>
<feature type="transmembrane region" description="Helical" evidence="8">
    <location>
        <begin position="399"/>
        <end position="419"/>
    </location>
</feature>
<comment type="subcellular location">
    <subcellularLocation>
        <location evidence="1">Cell membrane</location>
        <topology evidence="1">Multi-pass membrane protein</topology>
    </subcellularLocation>
</comment>
<dbReference type="EMBL" id="CP081958">
    <property type="protein sequence ID" value="QZP38455.1"/>
    <property type="molecule type" value="Genomic_DNA"/>
</dbReference>
<feature type="domain" description="ABC3 transporter permease C-terminal" evidence="9">
    <location>
        <begin position="897"/>
        <end position="1016"/>
    </location>
</feature>
<evidence type="ECO:0000256" key="7">
    <source>
        <dbReference type="SAM" id="MobiDB-lite"/>
    </source>
</evidence>
<feature type="transmembrane region" description="Helical" evidence="8">
    <location>
        <begin position="206"/>
        <end position="226"/>
    </location>
</feature>
<proteinExistence type="inferred from homology"/>
<keyword evidence="11" id="KW-1185">Reference proteome</keyword>
<dbReference type="Gene3D" id="2.60.40.1120">
    <property type="entry name" value="Carboxypeptidase-like, regulatory domain"/>
    <property type="match status" value="1"/>
</dbReference>
<feature type="transmembrane region" description="Helical" evidence="8">
    <location>
        <begin position="247"/>
        <end position="272"/>
    </location>
</feature>
<feature type="transmembrane region" description="Helical" evidence="8">
    <location>
        <begin position="892"/>
        <end position="914"/>
    </location>
</feature>
<sequence>MRDAGLLRRWSRRDWLSAAVVTVTTAFLVGTALLLLSAGAYTATLDGDLATSATVSYEGSATGGSAAADDRIAVTVATATVDGVETRVVGVGSSTPAVVPGASVAWKDARIPQPRESTAVGPVAYTHTVRFVGADATVERRVAPPENETVLPARWYAADPSLADELGTDGRFVFDPNGDANGYGGGVALVGALPFLLLGIEDVLAILSLAGVAGAVVVVVVVYNVTQMTLVDRRRTIRVLRSTGIDPVRLGALIAGRATAIAATGVVAGAVLGTLAPRVLVFGARALGVPVSLPTGVTPERAAAVLAIGALLALAGALAGVVTAVSAIRTPPGSTGAVREPTRDPRVDGGDSSGDPDGIRTRLARASSRIRAAVASGAAAVPSPTILDWRTAVPTTATLTVFVVIVVVVSGLVGALAPITSQSTGTVSESGALHPLNSRIDAGYADALREQGVAASPEIIAAQAHHGQPYLLRGANFTAFARVTGAEITRGRPPDGPGEAVIGAGLARTLGVDHGDEITIGGSVSPLVDRVEIVGVYAASGAIDDQLIVPRETIAPGAVGGGDQVHVIRTEGLGADGLGNATDPGPQLIVTRLSAPDSVDVGESARIAVELRNVGEEAGSRRLEVRVGNETRSRRVELDAGETTTVTLSERRTRTGTYSVVAGPFERTVRVTSETALTLPPEFPDAAPPRATLLVPATTENGTPVEGARVTFDGTPIPVSQEGVATVPLPEEPGEYPIRVTAPDQEPVTTTITVTPSAEREIGARVTVEPSSGSPTTRPNVSVYVANPWGTTMERNLTLLTPGGAERRQVELRPGNVSRIRVGAEEVGFDGGAEPGTYTFRLLVDGDLAATDRYTVSGSPSGGASLPEGAGAYAGGTGIGTVIRQVFGNVQVLFAGMVLLAGVSTASGTVATFARAVQARRRTIGVYRATGMTPTRLIRVLVRDAALVATPAAVGATAIASLLVAVLRALDVLVAFGIRIDPEIASPAILIAVLGSIVLAACSVCLAAVPILRAPPAGLTSRDS</sequence>
<dbReference type="InterPro" id="IPR050250">
    <property type="entry name" value="Macrolide_Exporter_MacB"/>
</dbReference>
<feature type="domain" description="ABC3 transporter permease C-terminal" evidence="9">
    <location>
        <begin position="210"/>
        <end position="330"/>
    </location>
</feature>
<dbReference type="InterPro" id="IPR003838">
    <property type="entry name" value="ABC3_permease_C"/>
</dbReference>
<evidence type="ECO:0000313" key="10">
    <source>
        <dbReference type="EMBL" id="QZP38455.1"/>
    </source>
</evidence>
<evidence type="ECO:0000256" key="2">
    <source>
        <dbReference type="ARBA" id="ARBA00022475"/>
    </source>
</evidence>
<evidence type="ECO:0000259" key="9">
    <source>
        <dbReference type="Pfam" id="PF02687"/>
    </source>
</evidence>
<dbReference type="Gene3D" id="2.60.40.10">
    <property type="entry name" value="Immunoglobulins"/>
    <property type="match status" value="1"/>
</dbReference>
<feature type="transmembrane region" description="Helical" evidence="8">
    <location>
        <begin position="15"/>
        <end position="36"/>
    </location>
</feature>
<feature type="transmembrane region" description="Helical" evidence="8">
    <location>
        <begin position="180"/>
        <end position="200"/>
    </location>
</feature>
<evidence type="ECO:0000313" key="11">
    <source>
        <dbReference type="Proteomes" id="UP000826254"/>
    </source>
</evidence>
<dbReference type="AlphaFoldDB" id="A0A8T8WF33"/>